<proteinExistence type="predicted"/>
<accession>A0AAW2VMB0</accession>
<dbReference type="AlphaFoldDB" id="A0AAW2VMB0"/>
<evidence type="ECO:0000313" key="1">
    <source>
        <dbReference type="EMBL" id="KAL0430617.1"/>
    </source>
</evidence>
<organism evidence="1">
    <name type="scientific">Sesamum radiatum</name>
    <name type="common">Black benniseed</name>
    <dbReference type="NCBI Taxonomy" id="300843"/>
    <lineage>
        <taxon>Eukaryota</taxon>
        <taxon>Viridiplantae</taxon>
        <taxon>Streptophyta</taxon>
        <taxon>Embryophyta</taxon>
        <taxon>Tracheophyta</taxon>
        <taxon>Spermatophyta</taxon>
        <taxon>Magnoliopsida</taxon>
        <taxon>eudicotyledons</taxon>
        <taxon>Gunneridae</taxon>
        <taxon>Pentapetalae</taxon>
        <taxon>asterids</taxon>
        <taxon>lamiids</taxon>
        <taxon>Lamiales</taxon>
        <taxon>Pedaliaceae</taxon>
        <taxon>Sesamum</taxon>
    </lineage>
</organism>
<reference evidence="1" key="1">
    <citation type="submission" date="2020-06" db="EMBL/GenBank/DDBJ databases">
        <authorList>
            <person name="Li T."/>
            <person name="Hu X."/>
            <person name="Zhang T."/>
            <person name="Song X."/>
            <person name="Zhang H."/>
            <person name="Dai N."/>
            <person name="Sheng W."/>
            <person name="Hou X."/>
            <person name="Wei L."/>
        </authorList>
    </citation>
    <scope>NUCLEOTIDE SEQUENCE</scope>
    <source>
        <strain evidence="1">G02</strain>
        <tissue evidence="1">Leaf</tissue>
    </source>
</reference>
<reference evidence="1" key="2">
    <citation type="journal article" date="2024" name="Plant">
        <title>Genomic evolution and insights into agronomic trait innovations of Sesamum species.</title>
        <authorList>
            <person name="Miao H."/>
            <person name="Wang L."/>
            <person name="Qu L."/>
            <person name="Liu H."/>
            <person name="Sun Y."/>
            <person name="Le M."/>
            <person name="Wang Q."/>
            <person name="Wei S."/>
            <person name="Zheng Y."/>
            <person name="Lin W."/>
            <person name="Duan Y."/>
            <person name="Cao H."/>
            <person name="Xiong S."/>
            <person name="Wang X."/>
            <person name="Wei L."/>
            <person name="Li C."/>
            <person name="Ma Q."/>
            <person name="Ju M."/>
            <person name="Zhao R."/>
            <person name="Li G."/>
            <person name="Mu C."/>
            <person name="Tian Q."/>
            <person name="Mei H."/>
            <person name="Zhang T."/>
            <person name="Gao T."/>
            <person name="Zhang H."/>
        </authorList>
    </citation>
    <scope>NUCLEOTIDE SEQUENCE</scope>
    <source>
        <strain evidence="1">G02</strain>
    </source>
</reference>
<sequence length="53" mass="5603">MGIGLGGFNLKKRKARVLDAKWKNDEAETTTANALSAPIASLGEGKGDGKMVW</sequence>
<protein>
    <submittedName>
        <fullName evidence="1">Uncharacterized protein</fullName>
    </submittedName>
</protein>
<gene>
    <name evidence="1" type="ORF">Sradi_0687700</name>
</gene>
<comment type="caution">
    <text evidence="1">The sequence shown here is derived from an EMBL/GenBank/DDBJ whole genome shotgun (WGS) entry which is preliminary data.</text>
</comment>
<dbReference type="EMBL" id="JACGWJ010000003">
    <property type="protein sequence ID" value="KAL0430617.1"/>
    <property type="molecule type" value="Genomic_DNA"/>
</dbReference>
<name>A0AAW2VMB0_SESRA</name>